<gene>
    <name evidence="1" type="ORF">BLA23254_07077</name>
</gene>
<sequence length="154" mass="18202">MRFDRTVRYEAYIWTSRKEQAFLNRHKRVARKLERDCPLFADQLAPAPETDVEAEKALRIARARKGEQRMRDHDASVWRKGRASYFACDPEMRERIMAEWRVWPGPAKPLYFVYVIEKHNGVGEERTRRMRAREAEIRAAVLPMLNIQGDLLGT</sequence>
<dbReference type="EMBL" id="CABVPW010000050">
    <property type="protein sequence ID" value="VWC42418.1"/>
    <property type="molecule type" value="Genomic_DNA"/>
</dbReference>
<dbReference type="AlphaFoldDB" id="A0A6P2RXX3"/>
<name>A0A6P2RXX3_BURL3</name>
<accession>A0A6P2RXX3</accession>
<organism evidence="1 2">
    <name type="scientific">Burkholderia lata (strain ATCC 17760 / DSM 23089 / LMG 22485 / NCIMB 9086 / R18194 / 383)</name>
    <dbReference type="NCBI Taxonomy" id="482957"/>
    <lineage>
        <taxon>Bacteria</taxon>
        <taxon>Pseudomonadati</taxon>
        <taxon>Pseudomonadota</taxon>
        <taxon>Betaproteobacteria</taxon>
        <taxon>Burkholderiales</taxon>
        <taxon>Burkholderiaceae</taxon>
        <taxon>Burkholderia</taxon>
        <taxon>Burkholderia cepacia complex</taxon>
    </lineage>
</organism>
<evidence type="ECO:0000313" key="1">
    <source>
        <dbReference type="EMBL" id="VWC42418.1"/>
    </source>
</evidence>
<proteinExistence type="predicted"/>
<dbReference type="Proteomes" id="UP000494218">
    <property type="component" value="Unassembled WGS sequence"/>
</dbReference>
<evidence type="ECO:0000313" key="2">
    <source>
        <dbReference type="Proteomes" id="UP000494218"/>
    </source>
</evidence>
<dbReference type="RefSeq" id="WP_175035117.1">
    <property type="nucleotide sequence ID" value="NZ_CABVPW010000050.1"/>
</dbReference>
<protein>
    <submittedName>
        <fullName evidence="1">Uncharacterized protein</fullName>
    </submittedName>
</protein>
<reference evidence="1 2" key="1">
    <citation type="submission" date="2019-09" db="EMBL/GenBank/DDBJ databases">
        <authorList>
            <person name="Depoorter E."/>
        </authorList>
    </citation>
    <scope>NUCLEOTIDE SEQUENCE [LARGE SCALE GENOMIC DNA]</scope>
    <source>
        <strain evidence="1">LMG 23254</strain>
    </source>
</reference>